<keyword evidence="1" id="KW-1133">Transmembrane helix</keyword>
<feature type="transmembrane region" description="Helical" evidence="1">
    <location>
        <begin position="9"/>
        <end position="38"/>
    </location>
</feature>
<dbReference type="RefSeq" id="WP_151179362.1">
    <property type="nucleotide sequence ID" value="NZ_CP042906.1"/>
</dbReference>
<sequence length="164" mass="17034">MTDRLITGLIFLSAIGSGLVAGTFFAFSTFVMTALARLPAAQGIAAMQSINVAVINPLFMGTMFGTALAGLALGVAAIAGWGEPRAVYLLGGGLFYLVGTVLVTMVFNVPRNDALAGLDPNGGEAASLWLRYVAEWTNWNHVRTVAALAAFAAFVLALRLPAAD</sequence>
<proteinExistence type="predicted"/>
<keyword evidence="3" id="KW-1185">Reference proteome</keyword>
<name>A0A5J6MQ39_9PROT</name>
<keyword evidence="1" id="KW-0812">Transmembrane</keyword>
<dbReference type="EMBL" id="CP042906">
    <property type="protein sequence ID" value="QEX19281.1"/>
    <property type="molecule type" value="Genomic_DNA"/>
</dbReference>
<feature type="transmembrane region" description="Helical" evidence="1">
    <location>
        <begin position="86"/>
        <end position="107"/>
    </location>
</feature>
<organism evidence="2 3">
    <name type="scientific">Hypericibacter terrae</name>
    <dbReference type="NCBI Taxonomy" id="2602015"/>
    <lineage>
        <taxon>Bacteria</taxon>
        <taxon>Pseudomonadati</taxon>
        <taxon>Pseudomonadota</taxon>
        <taxon>Alphaproteobacteria</taxon>
        <taxon>Rhodospirillales</taxon>
        <taxon>Dongiaceae</taxon>
        <taxon>Hypericibacter</taxon>
    </lineage>
</organism>
<accession>A0A5J6MQ39</accession>
<evidence type="ECO:0000313" key="3">
    <source>
        <dbReference type="Proteomes" id="UP000326202"/>
    </source>
</evidence>
<evidence type="ECO:0000256" key="1">
    <source>
        <dbReference type="SAM" id="Phobius"/>
    </source>
</evidence>
<reference evidence="2 3" key="1">
    <citation type="submission" date="2019-08" db="EMBL/GenBank/DDBJ databases">
        <title>Hyperibacter terrae gen. nov., sp. nov. and Hyperibacter viscosus sp. nov., two new members in the family Rhodospirillaceae isolated from the rhizosphere of Hypericum perforatum.</title>
        <authorList>
            <person name="Noviana Z."/>
        </authorList>
    </citation>
    <scope>NUCLEOTIDE SEQUENCE [LARGE SCALE GENOMIC DNA]</scope>
    <source>
        <strain evidence="2 3">R5913</strain>
    </source>
</reference>
<dbReference type="KEGG" id="htq:FRZ44_45940"/>
<dbReference type="AlphaFoldDB" id="A0A5J6MQ39"/>
<evidence type="ECO:0000313" key="2">
    <source>
        <dbReference type="EMBL" id="QEX19281.1"/>
    </source>
</evidence>
<dbReference type="InterPro" id="IPR013901">
    <property type="entry name" value="Anthrone_oxy"/>
</dbReference>
<dbReference type="Proteomes" id="UP000326202">
    <property type="component" value="Chromosome"/>
</dbReference>
<keyword evidence="1" id="KW-0472">Membrane</keyword>
<protein>
    <submittedName>
        <fullName evidence="2">Membrane protein</fullName>
    </submittedName>
</protein>
<feature type="transmembrane region" description="Helical" evidence="1">
    <location>
        <begin position="141"/>
        <end position="160"/>
    </location>
</feature>
<gene>
    <name evidence="2" type="ORF">FRZ44_45940</name>
</gene>
<feature type="transmembrane region" description="Helical" evidence="1">
    <location>
        <begin position="58"/>
        <end position="79"/>
    </location>
</feature>
<dbReference type="Pfam" id="PF08592">
    <property type="entry name" value="Anthrone_oxy"/>
    <property type="match status" value="1"/>
</dbReference>
<dbReference type="OrthoDB" id="428263at2"/>